<evidence type="ECO:0000313" key="2">
    <source>
        <dbReference type="EMBL" id="MFC4265888.1"/>
    </source>
</evidence>
<organism evidence="2 3">
    <name type="scientific">Arthrobacter cryoconiti</name>
    <dbReference type="NCBI Taxonomy" id="748907"/>
    <lineage>
        <taxon>Bacteria</taxon>
        <taxon>Bacillati</taxon>
        <taxon>Actinomycetota</taxon>
        <taxon>Actinomycetes</taxon>
        <taxon>Micrococcales</taxon>
        <taxon>Micrococcaceae</taxon>
        <taxon>Arthrobacter</taxon>
    </lineage>
</organism>
<keyword evidence="1" id="KW-1133">Transmembrane helix</keyword>
<protein>
    <submittedName>
        <fullName evidence="2">ABC transporter permease</fullName>
    </submittedName>
</protein>
<evidence type="ECO:0000313" key="3">
    <source>
        <dbReference type="Proteomes" id="UP001595773"/>
    </source>
</evidence>
<accession>A0ABV8R3B7</accession>
<evidence type="ECO:0000256" key="1">
    <source>
        <dbReference type="SAM" id="Phobius"/>
    </source>
</evidence>
<feature type="transmembrane region" description="Helical" evidence="1">
    <location>
        <begin position="271"/>
        <end position="289"/>
    </location>
</feature>
<name>A0ABV8R3B7_9MICC</name>
<feature type="transmembrane region" description="Helical" evidence="1">
    <location>
        <begin position="78"/>
        <end position="98"/>
    </location>
</feature>
<comment type="caution">
    <text evidence="2">The sequence shown here is derived from an EMBL/GenBank/DDBJ whole genome shotgun (WGS) entry which is preliminary data.</text>
</comment>
<reference evidence="3" key="1">
    <citation type="journal article" date="2019" name="Int. J. Syst. Evol. Microbiol.">
        <title>The Global Catalogue of Microorganisms (GCM) 10K type strain sequencing project: providing services to taxonomists for standard genome sequencing and annotation.</title>
        <authorList>
            <consortium name="The Broad Institute Genomics Platform"/>
            <consortium name="The Broad Institute Genome Sequencing Center for Infectious Disease"/>
            <person name="Wu L."/>
            <person name="Ma J."/>
        </authorList>
    </citation>
    <scope>NUCLEOTIDE SEQUENCE [LARGE SCALE GENOMIC DNA]</scope>
    <source>
        <strain evidence="3">CGMCC 1.10698</strain>
    </source>
</reference>
<dbReference type="Pfam" id="PF12679">
    <property type="entry name" value="ABC2_membrane_2"/>
    <property type="match status" value="1"/>
</dbReference>
<dbReference type="EMBL" id="JBHSCQ010000013">
    <property type="protein sequence ID" value="MFC4265888.1"/>
    <property type="molecule type" value="Genomic_DNA"/>
</dbReference>
<keyword evidence="1" id="KW-0812">Transmembrane</keyword>
<dbReference type="Proteomes" id="UP001595773">
    <property type="component" value="Unassembled WGS sequence"/>
</dbReference>
<keyword evidence="1" id="KW-0472">Membrane</keyword>
<feature type="transmembrane region" description="Helical" evidence="1">
    <location>
        <begin position="23"/>
        <end position="42"/>
    </location>
</feature>
<proteinExistence type="predicted"/>
<feature type="transmembrane region" description="Helical" evidence="1">
    <location>
        <begin position="163"/>
        <end position="187"/>
    </location>
</feature>
<sequence>MNRWTAVIAHELLCTMRERLPQVLLAVFVGMVAASAFIGSSARASVTGVYSEAVRQGLTTVPNPFDSLSPLYYARNSVIYIVLIGALLAIVVGVYSTLRDRQARTMDLVLSRDVRPSFYLSAKLAGLGLFTALLLAVSAVISIACISVVAGRIISVDDGARLVGLYAVAWLFILPFLCLGMLAGLYATSVTSALLIPIVVWSVTIFILPLLGTAAHPVSLLNPVASPPAIQSGFFAVTSNLVNPLSLGEHFKHAGALILADPQATGTVTTSIWTILAFAIAACVAVIMTRRGRMRSALHD</sequence>
<gene>
    <name evidence="2" type="ORF">ACFOW9_09785</name>
</gene>
<feature type="transmembrane region" description="Helical" evidence="1">
    <location>
        <begin position="118"/>
        <end position="151"/>
    </location>
</feature>
<feature type="transmembrane region" description="Helical" evidence="1">
    <location>
        <begin position="194"/>
        <end position="215"/>
    </location>
</feature>
<dbReference type="RefSeq" id="WP_230068804.1">
    <property type="nucleotide sequence ID" value="NZ_BAABLL010000016.1"/>
</dbReference>
<keyword evidence="3" id="KW-1185">Reference proteome</keyword>
<dbReference type="PANTHER" id="PTHR43471">
    <property type="entry name" value="ABC TRANSPORTER PERMEASE"/>
    <property type="match status" value="1"/>
</dbReference>